<feature type="region of interest" description="Disordered" evidence="1">
    <location>
        <begin position="63"/>
        <end position="93"/>
    </location>
</feature>
<protein>
    <submittedName>
        <fullName evidence="3">Uncharacterized protein</fullName>
    </submittedName>
</protein>
<keyword evidence="2" id="KW-1133">Transmembrane helix</keyword>
<organism evidence="3 4">
    <name type="scientific">Hyphomonas polymorpha PS728</name>
    <dbReference type="NCBI Taxonomy" id="1280954"/>
    <lineage>
        <taxon>Bacteria</taxon>
        <taxon>Pseudomonadati</taxon>
        <taxon>Pseudomonadota</taxon>
        <taxon>Alphaproteobacteria</taxon>
        <taxon>Hyphomonadales</taxon>
        <taxon>Hyphomonadaceae</taxon>
        <taxon>Hyphomonas</taxon>
    </lineage>
</organism>
<dbReference type="EMBL" id="ARYM01000003">
    <property type="protein sequence ID" value="KCZ99910.1"/>
    <property type="molecule type" value="Genomic_DNA"/>
</dbReference>
<reference evidence="3 4" key="1">
    <citation type="journal article" date="2014" name="Antonie Van Leeuwenhoek">
        <title>Hyphomonas beringensis sp. nov. and Hyphomonas chukchiensis sp. nov., isolated from surface seawater of the Bering Sea and Chukchi Sea.</title>
        <authorList>
            <person name="Li C."/>
            <person name="Lai Q."/>
            <person name="Li G."/>
            <person name="Dong C."/>
            <person name="Wang J."/>
            <person name="Liao Y."/>
            <person name="Shao Z."/>
        </authorList>
    </citation>
    <scope>NUCLEOTIDE SEQUENCE [LARGE SCALE GENOMIC DNA]</scope>
    <source>
        <strain evidence="3 4">PS728</strain>
    </source>
</reference>
<evidence type="ECO:0000313" key="4">
    <source>
        <dbReference type="Proteomes" id="UP000027100"/>
    </source>
</evidence>
<feature type="transmembrane region" description="Helical" evidence="2">
    <location>
        <begin position="30"/>
        <end position="51"/>
    </location>
</feature>
<dbReference type="PATRIC" id="fig|1280954.3.peg.699"/>
<feature type="region of interest" description="Disordered" evidence="1">
    <location>
        <begin position="106"/>
        <end position="162"/>
    </location>
</feature>
<name>A0A062VBU1_9PROT</name>
<feature type="compositionally biased region" description="Basic and acidic residues" evidence="1">
    <location>
        <begin position="142"/>
        <end position="162"/>
    </location>
</feature>
<evidence type="ECO:0000256" key="1">
    <source>
        <dbReference type="SAM" id="MobiDB-lite"/>
    </source>
</evidence>
<keyword evidence="2" id="KW-0812">Transmembrane</keyword>
<accession>A0A062VBU1</accession>
<gene>
    <name evidence="3" type="ORF">HPO_03424</name>
</gene>
<dbReference type="AlphaFoldDB" id="A0A062VBU1"/>
<dbReference type="RefSeq" id="WP_035594499.1">
    <property type="nucleotide sequence ID" value="NZ_ARYM01000003.1"/>
</dbReference>
<comment type="caution">
    <text evidence="3">The sequence shown here is derived from an EMBL/GenBank/DDBJ whole genome shotgun (WGS) entry which is preliminary data.</text>
</comment>
<dbReference type="STRING" id="1280954.HPO_03424"/>
<sequence length="162" mass="17827">MTRFLIIFAITLGIAFTLMASVLTQNGYSMFAPEMQTMIAVCIAVALYVAWRISNVLRRRQEDAIPSEGGSKKPVAFGLGSLTGGKSRALREREARVAARRRRLIQEGKLQEEEPAAPEPQLVSEPAPQAEAPTRAASTATMKEKMAARAERVRRAREEGKI</sequence>
<dbReference type="OrthoDB" id="7620066at2"/>
<proteinExistence type="predicted"/>
<keyword evidence="4" id="KW-1185">Reference proteome</keyword>
<evidence type="ECO:0000256" key="2">
    <source>
        <dbReference type="SAM" id="Phobius"/>
    </source>
</evidence>
<dbReference type="Proteomes" id="UP000027100">
    <property type="component" value="Unassembled WGS sequence"/>
</dbReference>
<keyword evidence="2" id="KW-0472">Membrane</keyword>
<evidence type="ECO:0000313" key="3">
    <source>
        <dbReference type="EMBL" id="KCZ99910.1"/>
    </source>
</evidence>